<dbReference type="FunFam" id="3.40.50.300:FF:000221">
    <property type="entry name" value="Multidrug ABC transporter ATP-binding protein"/>
    <property type="match status" value="1"/>
</dbReference>
<evidence type="ECO:0000313" key="15">
    <source>
        <dbReference type="Proteomes" id="UP000034838"/>
    </source>
</evidence>
<keyword evidence="5 11" id="KW-0812">Transmembrane</keyword>
<dbReference type="AlphaFoldDB" id="A0A1J4Q8T3"/>
<evidence type="ECO:0000256" key="8">
    <source>
        <dbReference type="ARBA" id="ARBA00022989"/>
    </source>
</evidence>
<comment type="subcellular location">
    <subcellularLocation>
        <location evidence="1">Cell inner membrane</location>
        <topology evidence="1">Multi-pass membrane protein</topology>
    </subcellularLocation>
</comment>
<dbReference type="PANTHER" id="PTHR43394">
    <property type="entry name" value="ATP-DEPENDENT PERMEASE MDL1, MITOCHONDRIAL"/>
    <property type="match status" value="1"/>
</dbReference>
<dbReference type="Gene3D" id="1.20.1560.10">
    <property type="entry name" value="ABC transporter type 1, transmembrane domain"/>
    <property type="match status" value="1"/>
</dbReference>
<dbReference type="InterPro" id="IPR027417">
    <property type="entry name" value="P-loop_NTPase"/>
</dbReference>
<sequence>MAQVLRRLLSWGDPDGPSSGTPEASGDIVAAAPVVSPRAVFRRFWPYTRGNRRWLAPLLLLSLTGPVIDAAELWLFKGVVDQVLVPRDLRPFLWLAPAYLGLMLCSGVLGFADEMMSTWVGERFLLSLRGDVFRHLQGLSLGFFERRRLGDVLSRVTGDVDAVETFLLSGVADALYYVLQLAVFVGLLFYLSWDLTLLALVIVPLFWGAARHFSRLIKDASRERRRRTGSLSAIAEEVLGNVALVQAYNRQGWEARRFERESVGRFRAVMASTRIRSLYAPLVEIIEVAGGLAVLGLGTWKLSQGQLTLGGLLVFLALIGKMYSPVHGLSGLGTTFYSAAASAERIIELLDQRPQVTERAGARPLGRARGAVEFDRVWFRYPGTTPWALADVSFQVAPGETLALVGASGAGKSTAARLQLRFYDPDRGAVRLDGTDLRELRLADVRESVAVVLQETLVFHGTVRENIAYGRPEASEAEIVAAARAADAHEFVERLPDGYDTVVGQHGRTLSGGQCQRLAIARAMIRDAPVLLLDEPTTGLDAGAGRRIMEPLRRLMAGRTTIVISHNLLTVRDATRIVVLDRGRVVEDGAHGDLLVRDGTYARLHRLNTGTVLS</sequence>
<keyword evidence="4" id="KW-0997">Cell inner membrane</keyword>
<dbReference type="PROSITE" id="PS50929">
    <property type="entry name" value="ABC_TM1F"/>
    <property type="match status" value="1"/>
</dbReference>
<dbReference type="InterPro" id="IPR003593">
    <property type="entry name" value="AAA+_ATPase"/>
</dbReference>
<dbReference type="Pfam" id="PF00005">
    <property type="entry name" value="ABC_tran"/>
    <property type="match status" value="1"/>
</dbReference>
<keyword evidence="7" id="KW-0067">ATP-binding</keyword>
<dbReference type="GO" id="GO:0005524">
    <property type="term" value="F:ATP binding"/>
    <property type="evidence" value="ECO:0007669"/>
    <property type="project" value="UniProtKB-KW"/>
</dbReference>
<keyword evidence="15" id="KW-1185">Reference proteome</keyword>
<dbReference type="InterPro" id="IPR039421">
    <property type="entry name" value="Type_1_exporter"/>
</dbReference>
<keyword evidence="9 11" id="KW-0472">Membrane</keyword>
<dbReference type="EMBL" id="LBDA02000007">
    <property type="protein sequence ID" value="OIK28884.1"/>
    <property type="molecule type" value="Genomic_DNA"/>
</dbReference>
<dbReference type="SMART" id="SM00382">
    <property type="entry name" value="AAA"/>
    <property type="match status" value="1"/>
</dbReference>
<feature type="transmembrane region" description="Helical" evidence="11">
    <location>
        <begin position="197"/>
        <end position="217"/>
    </location>
</feature>
<comment type="caution">
    <text evidence="14">The sequence shown here is derived from an EMBL/GenBank/DDBJ whole genome shotgun (WGS) entry which is preliminary data.</text>
</comment>
<evidence type="ECO:0000313" key="14">
    <source>
        <dbReference type="EMBL" id="OIK28884.1"/>
    </source>
</evidence>
<reference evidence="14" key="1">
    <citation type="submission" date="2016-10" db="EMBL/GenBank/DDBJ databases">
        <title>Genome sequence of Streptomyces malaysiense MUSC 136.</title>
        <authorList>
            <person name="Lee L.-H."/>
            <person name="Ser H.-L."/>
        </authorList>
    </citation>
    <scope>NUCLEOTIDE SEQUENCE [LARGE SCALE GENOMIC DNA]</scope>
    <source>
        <strain evidence="14">MUSC 136</strain>
    </source>
</reference>
<evidence type="ECO:0000256" key="4">
    <source>
        <dbReference type="ARBA" id="ARBA00022519"/>
    </source>
</evidence>
<dbReference type="RefSeq" id="WP_046423554.1">
    <property type="nucleotide sequence ID" value="NZ_LBDA02000007.1"/>
</dbReference>
<evidence type="ECO:0000256" key="9">
    <source>
        <dbReference type="ARBA" id="ARBA00023136"/>
    </source>
</evidence>
<feature type="transmembrane region" description="Helical" evidence="11">
    <location>
        <begin position="174"/>
        <end position="191"/>
    </location>
</feature>
<comment type="similarity">
    <text evidence="10">Belongs to the ABC transporter superfamily. Siderophore-Fe(3+) uptake transporter (SIUT) (TC 3.A.1.21) family.</text>
</comment>
<feature type="transmembrane region" description="Helical" evidence="11">
    <location>
        <begin position="278"/>
        <end position="300"/>
    </location>
</feature>
<evidence type="ECO:0000256" key="1">
    <source>
        <dbReference type="ARBA" id="ARBA00004429"/>
    </source>
</evidence>
<dbReference type="GO" id="GO:0005886">
    <property type="term" value="C:plasma membrane"/>
    <property type="evidence" value="ECO:0007669"/>
    <property type="project" value="UniProtKB-SubCell"/>
</dbReference>
<dbReference type="InterPro" id="IPR036640">
    <property type="entry name" value="ABC1_TM_sf"/>
</dbReference>
<dbReference type="Gene3D" id="3.40.50.300">
    <property type="entry name" value="P-loop containing nucleotide triphosphate hydrolases"/>
    <property type="match status" value="1"/>
</dbReference>
<keyword evidence="2" id="KW-0813">Transport</keyword>
<dbReference type="InterPro" id="IPR017871">
    <property type="entry name" value="ABC_transporter-like_CS"/>
</dbReference>
<dbReference type="Pfam" id="PF00664">
    <property type="entry name" value="ABC_membrane"/>
    <property type="match status" value="1"/>
</dbReference>
<feature type="domain" description="ABC transmembrane type-1" evidence="13">
    <location>
        <begin position="67"/>
        <end position="338"/>
    </location>
</feature>
<dbReference type="PROSITE" id="PS50893">
    <property type="entry name" value="ABC_TRANSPORTER_2"/>
    <property type="match status" value="1"/>
</dbReference>
<evidence type="ECO:0000259" key="13">
    <source>
        <dbReference type="PROSITE" id="PS50929"/>
    </source>
</evidence>
<keyword evidence="6" id="KW-0547">Nucleotide-binding</keyword>
<evidence type="ECO:0000256" key="10">
    <source>
        <dbReference type="ARBA" id="ARBA00023455"/>
    </source>
</evidence>
<keyword evidence="8 11" id="KW-1133">Transmembrane helix</keyword>
<dbReference type="OrthoDB" id="9806127at2"/>
<evidence type="ECO:0000256" key="2">
    <source>
        <dbReference type="ARBA" id="ARBA00022448"/>
    </source>
</evidence>
<gene>
    <name evidence="14" type="ORF">VT52_004620</name>
</gene>
<dbReference type="CDD" id="cd18564">
    <property type="entry name" value="ABC_6TM_exporter_like"/>
    <property type="match status" value="1"/>
</dbReference>
<feature type="domain" description="ABC transporter" evidence="12">
    <location>
        <begin position="372"/>
        <end position="607"/>
    </location>
</feature>
<feature type="transmembrane region" description="Helical" evidence="11">
    <location>
        <begin position="54"/>
        <end position="76"/>
    </location>
</feature>
<keyword evidence="3" id="KW-1003">Cell membrane</keyword>
<evidence type="ECO:0000256" key="7">
    <source>
        <dbReference type="ARBA" id="ARBA00022840"/>
    </source>
</evidence>
<proteinExistence type="inferred from homology"/>
<dbReference type="SUPFAM" id="SSF90123">
    <property type="entry name" value="ABC transporter transmembrane region"/>
    <property type="match status" value="1"/>
</dbReference>
<dbReference type="PROSITE" id="PS00211">
    <property type="entry name" value="ABC_TRANSPORTER_1"/>
    <property type="match status" value="1"/>
</dbReference>
<evidence type="ECO:0000256" key="6">
    <source>
        <dbReference type="ARBA" id="ARBA00022741"/>
    </source>
</evidence>
<feature type="transmembrane region" description="Helical" evidence="11">
    <location>
        <begin position="92"/>
        <end position="112"/>
    </location>
</feature>
<dbReference type="SUPFAM" id="SSF52540">
    <property type="entry name" value="P-loop containing nucleoside triphosphate hydrolases"/>
    <property type="match status" value="1"/>
</dbReference>
<dbReference type="InterPro" id="IPR003439">
    <property type="entry name" value="ABC_transporter-like_ATP-bd"/>
</dbReference>
<name>A0A1J4Q8T3_9ACTN</name>
<accession>A0A1J4Q8T3</accession>
<evidence type="ECO:0000256" key="3">
    <source>
        <dbReference type="ARBA" id="ARBA00022475"/>
    </source>
</evidence>
<dbReference type="GO" id="GO:0015421">
    <property type="term" value="F:ABC-type oligopeptide transporter activity"/>
    <property type="evidence" value="ECO:0007669"/>
    <property type="project" value="TreeGrafter"/>
</dbReference>
<evidence type="ECO:0000256" key="11">
    <source>
        <dbReference type="SAM" id="Phobius"/>
    </source>
</evidence>
<protein>
    <submittedName>
        <fullName evidence="14">ABC transporter</fullName>
    </submittedName>
</protein>
<dbReference type="GO" id="GO:0016887">
    <property type="term" value="F:ATP hydrolysis activity"/>
    <property type="evidence" value="ECO:0007669"/>
    <property type="project" value="InterPro"/>
</dbReference>
<dbReference type="InterPro" id="IPR011527">
    <property type="entry name" value="ABC1_TM_dom"/>
</dbReference>
<dbReference type="Proteomes" id="UP000034838">
    <property type="component" value="Unassembled WGS sequence"/>
</dbReference>
<organism evidence="14 15">
    <name type="scientific">Streptomyces malaysiense</name>
    <dbReference type="NCBI Taxonomy" id="1428626"/>
    <lineage>
        <taxon>Bacteria</taxon>
        <taxon>Bacillati</taxon>
        <taxon>Actinomycetota</taxon>
        <taxon>Actinomycetes</taxon>
        <taxon>Kitasatosporales</taxon>
        <taxon>Streptomycetaceae</taxon>
        <taxon>Streptomyces</taxon>
    </lineage>
</organism>
<dbReference type="PANTHER" id="PTHR43394:SF1">
    <property type="entry name" value="ATP-BINDING CASSETTE SUB-FAMILY B MEMBER 10, MITOCHONDRIAL"/>
    <property type="match status" value="1"/>
</dbReference>
<evidence type="ECO:0000256" key="5">
    <source>
        <dbReference type="ARBA" id="ARBA00022692"/>
    </source>
</evidence>
<evidence type="ECO:0000259" key="12">
    <source>
        <dbReference type="PROSITE" id="PS50893"/>
    </source>
</evidence>